<dbReference type="InterPro" id="IPR007492">
    <property type="entry name" value="LytTR_DNA-bd_dom"/>
</dbReference>
<evidence type="ECO:0000313" key="3">
    <source>
        <dbReference type="EMBL" id="DAE27800.1"/>
    </source>
</evidence>
<dbReference type="Pfam" id="PF04397">
    <property type="entry name" value="LytTR"/>
    <property type="match status" value="1"/>
</dbReference>
<feature type="domain" description="HTH LytTR-type" evidence="2">
    <location>
        <begin position="148"/>
        <end position="246"/>
    </location>
</feature>
<dbReference type="Gene3D" id="2.40.50.1020">
    <property type="entry name" value="LytTr DNA-binding domain"/>
    <property type="match status" value="1"/>
</dbReference>
<dbReference type="SMART" id="SM00850">
    <property type="entry name" value="LytTR"/>
    <property type="match status" value="1"/>
</dbReference>
<dbReference type="GO" id="GO:0000156">
    <property type="term" value="F:phosphorelay response regulator activity"/>
    <property type="evidence" value="ECO:0007669"/>
    <property type="project" value="InterPro"/>
</dbReference>
<evidence type="ECO:0000259" key="2">
    <source>
        <dbReference type="PROSITE" id="PS50930"/>
    </source>
</evidence>
<dbReference type="PROSITE" id="PS50930">
    <property type="entry name" value="HTH_LYTTR"/>
    <property type="match status" value="1"/>
</dbReference>
<dbReference type="PROSITE" id="PS50110">
    <property type="entry name" value="RESPONSE_REGULATORY"/>
    <property type="match status" value="1"/>
</dbReference>
<dbReference type="PANTHER" id="PTHR37299:SF1">
    <property type="entry name" value="STAGE 0 SPORULATION PROTEIN A HOMOLOG"/>
    <property type="match status" value="1"/>
</dbReference>
<proteinExistence type="predicted"/>
<accession>A0A8S5R8T5</accession>
<organism evidence="3">
    <name type="scientific">virus sp. ctDYl1</name>
    <dbReference type="NCBI Taxonomy" id="2826795"/>
    <lineage>
        <taxon>Viruses</taxon>
    </lineage>
</organism>
<dbReference type="Gene3D" id="3.40.50.2300">
    <property type="match status" value="1"/>
</dbReference>
<dbReference type="GO" id="GO:0003677">
    <property type="term" value="F:DNA binding"/>
    <property type="evidence" value="ECO:0007669"/>
    <property type="project" value="InterPro"/>
</dbReference>
<reference evidence="3" key="1">
    <citation type="journal article" date="2021" name="Proc. Natl. Acad. Sci. U.S.A.">
        <title>A Catalog of Tens of Thousands of Viruses from Human Metagenomes Reveals Hidden Associations with Chronic Diseases.</title>
        <authorList>
            <person name="Tisza M.J."/>
            <person name="Buck C.B."/>
        </authorList>
    </citation>
    <scope>NUCLEOTIDE SEQUENCE</scope>
    <source>
        <strain evidence="3">CtDYl1</strain>
    </source>
</reference>
<sequence>MAKSAHAATNFAQKGMIFLRIAICDDNELQIEIFKTRMDGFLRRNGDSGCTITAYTTGKPLIDDVNDGVWYDIIVLDIMLKDENGIDVARHLRKNGYVGNITFWTAHKEYVFDALDILPVHYIIKGSEDGRMYGVVNRELENIHDKTLTVKNKDYFHRVDFCHIEYIESRNKYITIHCTCGITHMQRGKLSDVEKQLDRRFLRCHQSYIVNMDEVWELRADFRMVSGDVVPIRRKDLSAIRKLYEGYIAFK</sequence>
<feature type="domain" description="Response regulatory" evidence="1">
    <location>
        <begin position="20"/>
        <end position="140"/>
    </location>
</feature>
<name>A0A8S5R8T5_9VIRU</name>
<dbReference type="InterPro" id="IPR011006">
    <property type="entry name" value="CheY-like_superfamily"/>
</dbReference>
<dbReference type="InterPro" id="IPR001789">
    <property type="entry name" value="Sig_transdc_resp-reg_receiver"/>
</dbReference>
<dbReference type="EMBL" id="BK015846">
    <property type="protein sequence ID" value="DAE27800.1"/>
    <property type="molecule type" value="Genomic_DNA"/>
</dbReference>
<dbReference type="InterPro" id="IPR046947">
    <property type="entry name" value="LytR-like"/>
</dbReference>
<dbReference type="SMART" id="SM00448">
    <property type="entry name" value="REC"/>
    <property type="match status" value="1"/>
</dbReference>
<evidence type="ECO:0000259" key="1">
    <source>
        <dbReference type="PROSITE" id="PS50110"/>
    </source>
</evidence>
<protein>
    <submittedName>
        <fullName evidence="3">Response regulator</fullName>
    </submittedName>
</protein>
<dbReference type="SUPFAM" id="SSF52172">
    <property type="entry name" value="CheY-like"/>
    <property type="match status" value="1"/>
</dbReference>
<dbReference type="Pfam" id="PF00072">
    <property type="entry name" value="Response_reg"/>
    <property type="match status" value="1"/>
</dbReference>
<dbReference type="PANTHER" id="PTHR37299">
    <property type="entry name" value="TRANSCRIPTIONAL REGULATOR-RELATED"/>
    <property type="match status" value="1"/>
</dbReference>